<proteinExistence type="predicted"/>
<evidence type="ECO:0000259" key="1">
    <source>
        <dbReference type="PROSITE" id="PS51671"/>
    </source>
</evidence>
<dbReference type="PROSITE" id="PS51672">
    <property type="entry name" value="ACT_LIKE"/>
    <property type="match status" value="1"/>
</dbReference>
<dbReference type="InterPro" id="IPR001721">
    <property type="entry name" value="TD_ACT-like"/>
</dbReference>
<gene>
    <name evidence="3" type="ORF">ENN52_08875</name>
</gene>
<feature type="non-terminal residue" evidence="3">
    <location>
        <position position="119"/>
    </location>
</feature>
<comment type="caution">
    <text evidence="3">The sequence shown here is derived from an EMBL/GenBank/DDBJ whole genome shotgun (WGS) entry which is preliminary data.</text>
</comment>
<protein>
    <submittedName>
        <fullName evidence="3">MBL fold metallo-hydrolase</fullName>
    </submittedName>
</protein>
<organism evidence="3">
    <name type="scientific">Methanofollis liminatans</name>
    <dbReference type="NCBI Taxonomy" id="2201"/>
    <lineage>
        <taxon>Archaea</taxon>
        <taxon>Methanobacteriati</taxon>
        <taxon>Methanobacteriota</taxon>
        <taxon>Stenosarchaea group</taxon>
        <taxon>Methanomicrobia</taxon>
        <taxon>Methanomicrobiales</taxon>
        <taxon>Methanomicrobiaceae</taxon>
        <taxon>Methanofollis</taxon>
    </lineage>
</organism>
<feature type="domain" description="ACT-like" evidence="2">
    <location>
        <begin position="83"/>
        <end position="119"/>
    </location>
</feature>
<reference evidence="3" key="1">
    <citation type="journal article" date="2020" name="mSystems">
        <title>Genome- and Community-Level Interaction Insights into Carbon Utilization and Element Cycling Functions of Hydrothermarchaeota in Hydrothermal Sediment.</title>
        <authorList>
            <person name="Zhou Z."/>
            <person name="Liu Y."/>
            <person name="Xu W."/>
            <person name="Pan J."/>
            <person name="Luo Z.H."/>
            <person name="Li M."/>
        </authorList>
    </citation>
    <scope>NUCLEOTIDE SEQUENCE</scope>
    <source>
        <strain evidence="3">SpSt-1183</strain>
    </source>
</reference>
<feature type="domain" description="ACT" evidence="1">
    <location>
        <begin position="9"/>
        <end position="82"/>
    </location>
</feature>
<dbReference type="EMBL" id="DSBY01000357">
    <property type="protein sequence ID" value="HDS64206.1"/>
    <property type="molecule type" value="Genomic_DNA"/>
</dbReference>
<dbReference type="PROSITE" id="PS51671">
    <property type="entry name" value="ACT"/>
    <property type="match status" value="1"/>
</dbReference>
<dbReference type="AlphaFoldDB" id="A0A831LGF8"/>
<evidence type="ECO:0000259" key="2">
    <source>
        <dbReference type="PROSITE" id="PS51672"/>
    </source>
</evidence>
<dbReference type="SUPFAM" id="SSF55021">
    <property type="entry name" value="ACT-like"/>
    <property type="match status" value="1"/>
</dbReference>
<sequence length="119" mass="13176">MESQEEKYSFIARMPDRPGSLQRAAEIIKRYGGNINRIQFSRCIDPSTVFFEVTALPQDYIAVQYELSAIGYLQTGLPAISFLKFHAHLPHTPGALSDFLALTTEAGANIAHIDFDDAG</sequence>
<accession>A0A831LGF8</accession>
<dbReference type="InterPro" id="IPR045865">
    <property type="entry name" value="ACT-like_dom_sf"/>
</dbReference>
<evidence type="ECO:0000313" key="3">
    <source>
        <dbReference type="EMBL" id="HDS64206.1"/>
    </source>
</evidence>
<dbReference type="InterPro" id="IPR002912">
    <property type="entry name" value="ACT_dom"/>
</dbReference>
<name>A0A831LGF8_9EURY</name>
<dbReference type="Proteomes" id="UP000885648">
    <property type="component" value="Unassembled WGS sequence"/>
</dbReference>